<dbReference type="Gene3D" id="3.30.710.10">
    <property type="entry name" value="Potassium Channel Kv1.1, Chain A"/>
    <property type="match status" value="1"/>
</dbReference>
<gene>
    <name evidence="3" type="ORF">PBRASI_LOCUS9496</name>
</gene>
<feature type="domain" description="BTB" evidence="1">
    <location>
        <begin position="23"/>
        <end position="96"/>
    </location>
</feature>
<dbReference type="OrthoDB" id="1022638at2759"/>
<dbReference type="InterPro" id="IPR051481">
    <property type="entry name" value="BTB-POZ/Galectin-3-binding"/>
</dbReference>
<dbReference type="Pfam" id="PF07707">
    <property type="entry name" value="BACK"/>
    <property type="match status" value="1"/>
</dbReference>
<organism evidence="3 4">
    <name type="scientific">Paraglomus brasilianum</name>
    <dbReference type="NCBI Taxonomy" id="144538"/>
    <lineage>
        <taxon>Eukaryota</taxon>
        <taxon>Fungi</taxon>
        <taxon>Fungi incertae sedis</taxon>
        <taxon>Mucoromycota</taxon>
        <taxon>Glomeromycotina</taxon>
        <taxon>Glomeromycetes</taxon>
        <taxon>Paraglomerales</taxon>
        <taxon>Paraglomeraceae</taxon>
        <taxon>Paraglomus</taxon>
    </lineage>
</organism>
<protein>
    <submittedName>
        <fullName evidence="3">6178_t:CDS:1</fullName>
    </submittedName>
</protein>
<dbReference type="Proteomes" id="UP000789739">
    <property type="component" value="Unassembled WGS sequence"/>
</dbReference>
<dbReference type="PROSITE" id="PS50097">
    <property type="entry name" value="BTB"/>
    <property type="match status" value="1"/>
</dbReference>
<dbReference type="InterPro" id="IPR000210">
    <property type="entry name" value="BTB/POZ_dom"/>
</dbReference>
<dbReference type="Pfam" id="PF07534">
    <property type="entry name" value="TLD"/>
    <property type="match status" value="1"/>
</dbReference>
<feature type="domain" description="TLDc" evidence="2">
    <location>
        <begin position="371"/>
        <end position="538"/>
    </location>
</feature>
<dbReference type="SUPFAM" id="SSF54695">
    <property type="entry name" value="POZ domain"/>
    <property type="match status" value="1"/>
</dbReference>
<proteinExistence type="predicted"/>
<dbReference type="PANTHER" id="PTHR24410:SF23">
    <property type="entry name" value="BTB DOMAIN-CONTAINING PROTEIN-RELATED"/>
    <property type="match status" value="1"/>
</dbReference>
<dbReference type="InterPro" id="IPR011333">
    <property type="entry name" value="SKP1/BTB/POZ_sf"/>
</dbReference>
<keyword evidence="4" id="KW-1185">Reference proteome</keyword>
<reference evidence="3" key="1">
    <citation type="submission" date="2021-06" db="EMBL/GenBank/DDBJ databases">
        <authorList>
            <person name="Kallberg Y."/>
            <person name="Tangrot J."/>
            <person name="Rosling A."/>
        </authorList>
    </citation>
    <scope>NUCLEOTIDE SEQUENCE</scope>
    <source>
        <strain evidence="3">BR232B</strain>
    </source>
</reference>
<dbReference type="PROSITE" id="PS51886">
    <property type="entry name" value="TLDC"/>
    <property type="match status" value="1"/>
</dbReference>
<dbReference type="PANTHER" id="PTHR24410">
    <property type="entry name" value="HL07962P-RELATED"/>
    <property type="match status" value="1"/>
</dbReference>
<dbReference type="AlphaFoldDB" id="A0A9N9DE88"/>
<evidence type="ECO:0000313" key="3">
    <source>
        <dbReference type="EMBL" id="CAG8635747.1"/>
    </source>
</evidence>
<evidence type="ECO:0000259" key="1">
    <source>
        <dbReference type="PROSITE" id="PS50097"/>
    </source>
</evidence>
<evidence type="ECO:0000313" key="4">
    <source>
        <dbReference type="Proteomes" id="UP000789739"/>
    </source>
</evidence>
<name>A0A9N9DE88_9GLOM</name>
<dbReference type="Pfam" id="PF00651">
    <property type="entry name" value="BTB"/>
    <property type="match status" value="1"/>
</dbReference>
<dbReference type="SMART" id="SM00225">
    <property type="entry name" value="BTB"/>
    <property type="match status" value="1"/>
</dbReference>
<dbReference type="InterPro" id="IPR006571">
    <property type="entry name" value="TLDc_dom"/>
</dbReference>
<comment type="caution">
    <text evidence="3">The sequence shown here is derived from an EMBL/GenBank/DDBJ whole genome shotgun (WGS) entry which is preliminary data.</text>
</comment>
<sequence length="567" mass="64979">MLLTYFEDLSQSFNRLLDDLDDYNVIIEVGTGSALRRFAAHSVILRARSSYFKTALSSRWAKKQGGYYIFSKPNVNPDVFRLILRYIYTGTLSLGRQQFTTLLSLIVSLDELLFFAPLRDVQTYLTDHHSDALLRHAVSILSLSARTNSFSILREHIYTSVVANPSILLDSEDLGDLEEEILMDVIKRNDLKVERKKIWEWVITWARKNGSRRENEADTVERDVMVEAENQEKECASERLNELQKRVLPRCNSDNETIFKSGFKGNRKNLGKEISHDSRLWSDEELERMKDIVKPFLEFIRFEEMTSQEYELHVRIPYKELIPPDMDEILLSYFLSLYPSIPKVPQLYNSQTQFPSRYQPPVSGSMSNPSRILTRAQLQQVISWIQHTSDDSMAGLYPKGVQLLLRASEDGFDPSTFQTLCGTHSGTITVFTVLGSQTILGGYNPLPWASRSNNGRPYYKSTANAFVFSFSAARNACISIVENVNKAVCFNHGGPWFGRGDLCMSNNKTGVCYQRDYTEPLQYQGDFVADEVETFSVTWADIRMEARQSENMCFRVSVDELFGTELM</sequence>
<dbReference type="InterPro" id="IPR011705">
    <property type="entry name" value="BACK"/>
</dbReference>
<dbReference type="EMBL" id="CAJVPI010002105">
    <property type="protein sequence ID" value="CAG8635747.1"/>
    <property type="molecule type" value="Genomic_DNA"/>
</dbReference>
<accession>A0A9N9DE88</accession>
<dbReference type="CDD" id="cd18186">
    <property type="entry name" value="BTB_POZ_ZBTB_KLHL-like"/>
    <property type="match status" value="1"/>
</dbReference>
<evidence type="ECO:0000259" key="2">
    <source>
        <dbReference type="PROSITE" id="PS51886"/>
    </source>
</evidence>